<dbReference type="Pfam" id="PF02446">
    <property type="entry name" value="Glyco_hydro_77"/>
    <property type="match status" value="1"/>
</dbReference>
<evidence type="ECO:0000256" key="8">
    <source>
        <dbReference type="ARBA" id="ARBA00031423"/>
    </source>
</evidence>
<dbReference type="RefSeq" id="WP_068802427.1">
    <property type="nucleotide sequence ID" value="NZ_CP014671.1"/>
</dbReference>
<dbReference type="EMBL" id="CP014671">
    <property type="protein sequence ID" value="ANX02914.1"/>
    <property type="molecule type" value="Genomic_DNA"/>
</dbReference>
<evidence type="ECO:0000256" key="7">
    <source>
        <dbReference type="ARBA" id="ARBA00023277"/>
    </source>
</evidence>
<dbReference type="PANTHER" id="PTHR32438">
    <property type="entry name" value="4-ALPHA-GLUCANOTRANSFERASE DPE1, CHLOROPLASTIC/AMYLOPLASTIC"/>
    <property type="match status" value="1"/>
</dbReference>
<dbReference type="KEGG" id="gbi:PG2T_01025"/>
<dbReference type="EC" id="2.4.1.25" evidence="3 10"/>
<keyword evidence="6 10" id="KW-0808">Transferase</keyword>
<dbReference type="NCBIfam" id="NF011080">
    <property type="entry name" value="PRK14508.1-3"/>
    <property type="match status" value="1"/>
</dbReference>
<evidence type="ECO:0000256" key="10">
    <source>
        <dbReference type="RuleBase" id="RU361207"/>
    </source>
</evidence>
<evidence type="ECO:0000313" key="12">
    <source>
        <dbReference type="Proteomes" id="UP000092952"/>
    </source>
</evidence>
<organism evidence="11 12">
    <name type="scientific">Immundisolibacter cernigliae</name>
    <dbReference type="NCBI Taxonomy" id="1810504"/>
    <lineage>
        <taxon>Bacteria</taxon>
        <taxon>Pseudomonadati</taxon>
        <taxon>Pseudomonadota</taxon>
        <taxon>Gammaproteobacteria</taxon>
        <taxon>Immundisolibacterales</taxon>
        <taxon>Immundisolibacteraceae</taxon>
        <taxon>Immundisolibacter</taxon>
    </lineage>
</organism>
<dbReference type="InterPro" id="IPR017853">
    <property type="entry name" value="GH"/>
</dbReference>
<sequence>MPAERRAGVLLHPTSLPGPFARGDLGHEAYRFVEFLAAAGCSVWQMLPVGPAGDGGSPYQSSSAHAGCRELISLDWLRDRGWLAVVDPARSRAEHLQAAGVAFCAAPAVDFADFCVREAHWLEDFALYSALKVAHRGRAWTTWPKGERNRSRRALASAREHHAAALAQVRFEQYAFFTQWQELRDYAHRHGVRLFGDLPLFVAHDSADVWAAPEAFLLDENGEPTFVAGVPPDYFAADGQRWGNPQYRWDWHEANGFAWWRARVGTLAGLFDLLRIDHFRGLEAVWMIPAEAPTAATGFWQPVPGAELLAAMRDALPDLRLVAENLGIITPEVEALRTQFDLPGMVVLQFAFDGDGSNPHLPHNHDRSDVAYTGTHDNDTTLSWFSGLPDATAQRALDYLGQPGEAMPWPLIRAALVSVAALAVLPMQDLLGLGGAARMNTPGTTIGNWGWRLESGQLVPALAARLRSLLDLYGRA</sequence>
<dbReference type="PANTHER" id="PTHR32438:SF5">
    <property type="entry name" value="4-ALPHA-GLUCANOTRANSFERASE DPE1, CHLOROPLASTIC_AMYLOPLASTIC"/>
    <property type="match status" value="1"/>
</dbReference>
<keyword evidence="7 10" id="KW-0119">Carbohydrate metabolism</keyword>
<proteinExistence type="inferred from homology"/>
<evidence type="ECO:0000256" key="3">
    <source>
        <dbReference type="ARBA" id="ARBA00012560"/>
    </source>
</evidence>
<evidence type="ECO:0000256" key="2">
    <source>
        <dbReference type="ARBA" id="ARBA00005684"/>
    </source>
</evidence>
<keyword evidence="5 10" id="KW-0328">Glycosyltransferase</keyword>
<dbReference type="GO" id="GO:0005975">
    <property type="term" value="P:carbohydrate metabolic process"/>
    <property type="evidence" value="ECO:0007669"/>
    <property type="project" value="InterPro"/>
</dbReference>
<gene>
    <name evidence="11" type="ORF">PG2T_01025</name>
</gene>
<evidence type="ECO:0000256" key="5">
    <source>
        <dbReference type="ARBA" id="ARBA00022676"/>
    </source>
</evidence>
<dbReference type="NCBIfam" id="TIGR00217">
    <property type="entry name" value="malQ"/>
    <property type="match status" value="1"/>
</dbReference>
<dbReference type="Gene3D" id="3.20.20.80">
    <property type="entry name" value="Glycosidases"/>
    <property type="match status" value="1"/>
</dbReference>
<dbReference type="SUPFAM" id="SSF51445">
    <property type="entry name" value="(Trans)glycosidases"/>
    <property type="match status" value="1"/>
</dbReference>
<evidence type="ECO:0000256" key="1">
    <source>
        <dbReference type="ARBA" id="ARBA00000439"/>
    </source>
</evidence>
<dbReference type="Proteomes" id="UP000092952">
    <property type="component" value="Chromosome"/>
</dbReference>
<reference evidence="12" key="1">
    <citation type="submission" date="2016-03" db="EMBL/GenBank/DDBJ databases">
        <title>Complete genome sequence of Solimmundus cernigliae, representing a novel lineage of polycyclic aromatic hydrocarbon degraders within the Gammaproteobacteria.</title>
        <authorList>
            <person name="Singleton D.R."/>
            <person name="Dickey A.N."/>
            <person name="Scholl E.H."/>
            <person name="Wright F.A."/>
            <person name="Aitken M.D."/>
        </authorList>
    </citation>
    <scope>NUCLEOTIDE SEQUENCE [LARGE SCALE GENOMIC DNA]</scope>
    <source>
        <strain evidence="12">TR3.2</strain>
    </source>
</reference>
<evidence type="ECO:0000256" key="6">
    <source>
        <dbReference type="ARBA" id="ARBA00022679"/>
    </source>
</evidence>
<protein>
    <recommendedName>
        <fullName evidence="4 10">4-alpha-glucanotransferase</fullName>
        <ecNumber evidence="3 10">2.4.1.25</ecNumber>
    </recommendedName>
    <alternativeName>
        <fullName evidence="8 10">Amylomaltase</fullName>
    </alternativeName>
    <alternativeName>
        <fullName evidence="9 10">Disproportionating enzyme</fullName>
    </alternativeName>
</protein>
<accession>A0A1B1YQ61</accession>
<comment type="similarity">
    <text evidence="2 10">Belongs to the disproportionating enzyme family.</text>
</comment>
<evidence type="ECO:0000256" key="4">
    <source>
        <dbReference type="ARBA" id="ARBA00020295"/>
    </source>
</evidence>
<dbReference type="OrthoDB" id="9763489at2"/>
<evidence type="ECO:0000256" key="9">
    <source>
        <dbReference type="ARBA" id="ARBA00031501"/>
    </source>
</evidence>
<keyword evidence="12" id="KW-1185">Reference proteome</keyword>
<comment type="catalytic activity">
    <reaction evidence="1 10">
        <text>Transfers a segment of a (1-&gt;4)-alpha-D-glucan to a new position in an acceptor, which may be glucose or a (1-&gt;4)-alpha-D-glucan.</text>
        <dbReference type="EC" id="2.4.1.25"/>
    </reaction>
</comment>
<name>A0A1B1YQ61_9GAMM</name>
<dbReference type="STRING" id="1810504.PG2T_01025"/>
<evidence type="ECO:0000313" key="11">
    <source>
        <dbReference type="EMBL" id="ANX02914.1"/>
    </source>
</evidence>
<dbReference type="AlphaFoldDB" id="A0A1B1YQ61"/>
<dbReference type="InParanoid" id="A0A1B1YQ61"/>
<dbReference type="InterPro" id="IPR003385">
    <property type="entry name" value="Glyco_hydro_77"/>
</dbReference>
<dbReference type="GO" id="GO:0004134">
    <property type="term" value="F:4-alpha-glucanotransferase activity"/>
    <property type="evidence" value="ECO:0007669"/>
    <property type="project" value="UniProtKB-EC"/>
</dbReference>